<keyword evidence="4" id="KW-0808">Transferase</keyword>
<dbReference type="Gene3D" id="3.40.50.12580">
    <property type="match status" value="1"/>
</dbReference>
<comment type="subcellular location">
    <subcellularLocation>
        <location evidence="1">Cell membrane</location>
        <topology evidence="1">Peripheral membrane protein</topology>
    </subcellularLocation>
</comment>
<evidence type="ECO:0000256" key="3">
    <source>
        <dbReference type="ARBA" id="ARBA00022475"/>
    </source>
</evidence>
<dbReference type="Proteomes" id="UP000886889">
    <property type="component" value="Unassembled WGS sequence"/>
</dbReference>
<evidence type="ECO:0000256" key="4">
    <source>
        <dbReference type="ARBA" id="ARBA00022679"/>
    </source>
</evidence>
<evidence type="ECO:0000313" key="7">
    <source>
        <dbReference type="EMBL" id="HIV22799.1"/>
    </source>
</evidence>
<keyword evidence="5" id="KW-0777">Teichoic acid biosynthesis</keyword>
<dbReference type="InterPro" id="IPR043149">
    <property type="entry name" value="TagF_N"/>
</dbReference>
<dbReference type="PANTHER" id="PTHR37316">
    <property type="entry name" value="TEICHOIC ACID GLYCEROL-PHOSPHATE PRIMASE"/>
    <property type="match status" value="1"/>
</dbReference>
<evidence type="ECO:0000256" key="5">
    <source>
        <dbReference type="ARBA" id="ARBA00022944"/>
    </source>
</evidence>
<gene>
    <name evidence="7" type="ORF">IAC80_02545</name>
</gene>
<name>A0A9D1NXT4_9FIRM</name>
<evidence type="ECO:0000256" key="2">
    <source>
        <dbReference type="ARBA" id="ARBA00010488"/>
    </source>
</evidence>
<comment type="similarity">
    <text evidence="2">Belongs to the CDP-glycerol glycerophosphotransferase family.</text>
</comment>
<dbReference type="Gene3D" id="3.40.50.11820">
    <property type="match status" value="1"/>
</dbReference>
<reference evidence="7" key="2">
    <citation type="journal article" date="2021" name="PeerJ">
        <title>Extensive microbial diversity within the chicken gut microbiome revealed by metagenomics and culture.</title>
        <authorList>
            <person name="Gilroy R."/>
            <person name="Ravi A."/>
            <person name="Getino M."/>
            <person name="Pursley I."/>
            <person name="Horton D.L."/>
            <person name="Alikhan N.F."/>
            <person name="Baker D."/>
            <person name="Gharbi K."/>
            <person name="Hall N."/>
            <person name="Watson M."/>
            <person name="Adriaenssens E.M."/>
            <person name="Foster-Nyarko E."/>
            <person name="Jarju S."/>
            <person name="Secka A."/>
            <person name="Antonio M."/>
            <person name="Oren A."/>
            <person name="Chaudhuri R.R."/>
            <person name="La Ragione R."/>
            <person name="Hildebrand F."/>
            <person name="Pallen M.J."/>
        </authorList>
    </citation>
    <scope>NUCLEOTIDE SEQUENCE</scope>
    <source>
        <strain evidence="7">ChiBcec6-7307</strain>
    </source>
</reference>
<protein>
    <submittedName>
        <fullName evidence="7">CDP-glycerol glycerophosphotransferase family protein</fullName>
    </submittedName>
</protein>
<reference evidence="7" key="1">
    <citation type="submission" date="2020-10" db="EMBL/GenBank/DDBJ databases">
        <authorList>
            <person name="Gilroy R."/>
        </authorList>
    </citation>
    <scope>NUCLEOTIDE SEQUENCE</scope>
    <source>
        <strain evidence="7">ChiBcec6-7307</strain>
    </source>
</reference>
<comment type="caution">
    <text evidence="7">The sequence shown here is derived from an EMBL/GenBank/DDBJ whole genome shotgun (WGS) entry which is preliminary data.</text>
</comment>
<proteinExistence type="inferred from homology"/>
<dbReference type="AlphaFoldDB" id="A0A9D1NXT4"/>
<dbReference type="PANTHER" id="PTHR37316:SF2">
    <property type="entry name" value="TEICHOIC ACID RIBITOL-PHOSPHATE POLYMERASE TARK"/>
    <property type="match status" value="1"/>
</dbReference>
<dbReference type="InterPro" id="IPR051612">
    <property type="entry name" value="Teichoic_Acid_Biosynth"/>
</dbReference>
<evidence type="ECO:0000256" key="1">
    <source>
        <dbReference type="ARBA" id="ARBA00004202"/>
    </source>
</evidence>
<keyword evidence="6" id="KW-0472">Membrane</keyword>
<sequence>MNRMLKQYIKMFAQNCVLPVCYRLNCRGPVQPELVIFADAHHNSRPENMRLLYEALQAKGGLEIREMYLDYQKASAGAVMRHMFGFMKLYARAGCVVICDNFLPAASCRKRKETKVVQLWHACGALKKFGYDTTDDIPRQYHGNVFRNTTLVTVSAPRCVKPFASAMRLTEKQVRPLGVSRTDLYFQENWRESCRKEFYRLYPQAAGKRVVLWAPTFRGNPGAPTLPALDLKALQERLGEKWLVLSRVHPHMHEAYKETDCKMPTERLFPVVDVLIADYSSLIFEYLLFDKPLVLYAPDLEEYEKKRGFYLNYGAIPGYQVKAEEALADAVMQEYRTVKCPAGQDGQDCPDMPENDSRLLRAKREQFLEAYMSGCDGQATRRIAGYITG</sequence>
<dbReference type="InterPro" id="IPR007554">
    <property type="entry name" value="Glycerophosphate_synth"/>
</dbReference>
<evidence type="ECO:0000256" key="6">
    <source>
        <dbReference type="ARBA" id="ARBA00023136"/>
    </source>
</evidence>
<dbReference type="GO" id="GO:0019350">
    <property type="term" value="P:teichoic acid biosynthetic process"/>
    <property type="evidence" value="ECO:0007669"/>
    <property type="project" value="UniProtKB-KW"/>
</dbReference>
<accession>A0A9D1NXT4</accession>
<dbReference type="Pfam" id="PF04464">
    <property type="entry name" value="Glyphos_transf"/>
    <property type="match status" value="1"/>
</dbReference>
<dbReference type="SUPFAM" id="SSF53756">
    <property type="entry name" value="UDP-Glycosyltransferase/glycogen phosphorylase"/>
    <property type="match status" value="1"/>
</dbReference>
<organism evidence="7 8">
    <name type="scientific">Candidatus Merdiplasma excrementigallinarum</name>
    <dbReference type="NCBI Taxonomy" id="2840864"/>
    <lineage>
        <taxon>Bacteria</taxon>
        <taxon>Bacillati</taxon>
        <taxon>Bacillota</taxon>
        <taxon>Clostridia</taxon>
        <taxon>Lachnospirales</taxon>
        <taxon>Lachnospiraceae</taxon>
        <taxon>Lachnospiraceae incertae sedis</taxon>
        <taxon>Candidatus Merdiplasma</taxon>
    </lineage>
</organism>
<dbReference type="InterPro" id="IPR043148">
    <property type="entry name" value="TagF_C"/>
</dbReference>
<dbReference type="EMBL" id="DVOS01000028">
    <property type="protein sequence ID" value="HIV22799.1"/>
    <property type="molecule type" value="Genomic_DNA"/>
</dbReference>
<dbReference type="GO" id="GO:0005886">
    <property type="term" value="C:plasma membrane"/>
    <property type="evidence" value="ECO:0007669"/>
    <property type="project" value="UniProtKB-SubCell"/>
</dbReference>
<evidence type="ECO:0000313" key="8">
    <source>
        <dbReference type="Proteomes" id="UP000886889"/>
    </source>
</evidence>
<keyword evidence="3" id="KW-1003">Cell membrane</keyword>
<dbReference type="GO" id="GO:0047355">
    <property type="term" value="F:CDP-glycerol glycerophosphotransferase activity"/>
    <property type="evidence" value="ECO:0007669"/>
    <property type="project" value="InterPro"/>
</dbReference>